<keyword evidence="10" id="KW-1185">Reference proteome</keyword>
<feature type="domain" description="Aminotransferase class I/classII large" evidence="8">
    <location>
        <begin position="100"/>
        <end position="318"/>
    </location>
</feature>
<dbReference type="InterPro" id="IPR015424">
    <property type="entry name" value="PyrdxlP-dep_Trfase"/>
</dbReference>
<dbReference type="Gene3D" id="3.90.1150.10">
    <property type="entry name" value="Aspartate Aminotransferase, domain 1"/>
    <property type="match status" value="1"/>
</dbReference>
<dbReference type="SUPFAM" id="SSF53383">
    <property type="entry name" value="PLP-dependent transferases"/>
    <property type="match status" value="1"/>
</dbReference>
<evidence type="ECO:0000313" key="9">
    <source>
        <dbReference type="EMBL" id="RKP11897.1"/>
    </source>
</evidence>
<evidence type="ECO:0000259" key="8">
    <source>
        <dbReference type="Pfam" id="PF00155"/>
    </source>
</evidence>
<keyword evidence="4 9" id="KW-0808">Transferase</keyword>
<evidence type="ECO:0000256" key="7">
    <source>
        <dbReference type="RuleBase" id="RU003693"/>
    </source>
</evidence>
<dbReference type="InterPro" id="IPR001917">
    <property type="entry name" value="Aminotrans_II_pyridoxalP_BS"/>
</dbReference>
<dbReference type="GO" id="GO:0016020">
    <property type="term" value="C:membrane"/>
    <property type="evidence" value="ECO:0007669"/>
    <property type="project" value="GOC"/>
</dbReference>
<proteinExistence type="inferred from homology"/>
<evidence type="ECO:0000256" key="1">
    <source>
        <dbReference type="ARBA" id="ARBA00001933"/>
    </source>
</evidence>
<feature type="non-terminal residue" evidence="9">
    <location>
        <position position="1"/>
    </location>
</feature>
<dbReference type="GO" id="GO:0004758">
    <property type="term" value="F:serine C-palmitoyltransferase activity"/>
    <property type="evidence" value="ECO:0007669"/>
    <property type="project" value="UniProtKB-EC"/>
</dbReference>
<evidence type="ECO:0000256" key="3">
    <source>
        <dbReference type="ARBA" id="ARBA00013220"/>
    </source>
</evidence>
<evidence type="ECO:0000256" key="4">
    <source>
        <dbReference type="ARBA" id="ARBA00022679"/>
    </source>
</evidence>
<dbReference type="GO" id="GO:0046513">
    <property type="term" value="P:ceramide biosynthetic process"/>
    <property type="evidence" value="ECO:0007669"/>
    <property type="project" value="TreeGrafter"/>
</dbReference>
<accession>A0A4P9XZP8</accession>
<sequence length="318" mass="35023">PLFTLLTTYLSYAILILTGHIRDFFGILLNPTYYAFLSEQKGYAPIISQFESLYTRRLYYRIRDCFSRPVTGVPGRTIAVLHRTSPDYNHTYQYTGQSKTVLNLSSYNYLGFAQAKGHCADAVEYRVSAIGNAYASSRMDAGTSALHREVESCAAGFLGTEDAMVVSMGYATNSTTLPALVGKGSLLISDELNHASLVAGARLSGAVIRVFKHNDVKDLERVLRNCIAEGQLRTHRPWRKILVVVEGLYSMEGDFCDLPGIVALKDKYKFYLYLDEAHSIGAMGPSGRGMCDYFGIPPSKVDILMGTFTKSFGAAGGY</sequence>
<comment type="similarity">
    <text evidence="2 7">Belongs to the class-II pyridoxal-phosphate-dependent aminotransferase family.</text>
</comment>
<comment type="catalytic activity">
    <reaction evidence="6">
        <text>L-serine + hexadecanoyl-CoA + H(+) = 3-oxosphinganine + CO2 + CoA</text>
        <dbReference type="Rhea" id="RHEA:14761"/>
        <dbReference type="ChEBI" id="CHEBI:15378"/>
        <dbReference type="ChEBI" id="CHEBI:16526"/>
        <dbReference type="ChEBI" id="CHEBI:33384"/>
        <dbReference type="ChEBI" id="CHEBI:57287"/>
        <dbReference type="ChEBI" id="CHEBI:57379"/>
        <dbReference type="ChEBI" id="CHEBI:58299"/>
        <dbReference type="EC" id="2.3.1.50"/>
    </reaction>
</comment>
<keyword evidence="5 7" id="KW-0663">Pyridoxal phosphate</keyword>
<dbReference type="GO" id="GO:0017059">
    <property type="term" value="C:serine palmitoyltransferase complex"/>
    <property type="evidence" value="ECO:0007669"/>
    <property type="project" value="TreeGrafter"/>
</dbReference>
<feature type="non-terminal residue" evidence="9">
    <location>
        <position position="318"/>
    </location>
</feature>
<dbReference type="GO" id="GO:0030170">
    <property type="term" value="F:pyridoxal phosphate binding"/>
    <property type="evidence" value="ECO:0007669"/>
    <property type="project" value="InterPro"/>
</dbReference>
<comment type="cofactor">
    <cofactor evidence="1 7">
        <name>pyridoxal 5'-phosphate</name>
        <dbReference type="ChEBI" id="CHEBI:597326"/>
    </cofactor>
</comment>
<reference evidence="10" key="1">
    <citation type="journal article" date="2018" name="Nat. Microbiol.">
        <title>Leveraging single-cell genomics to expand the fungal tree of life.</title>
        <authorList>
            <person name="Ahrendt S.R."/>
            <person name="Quandt C.A."/>
            <person name="Ciobanu D."/>
            <person name="Clum A."/>
            <person name="Salamov A."/>
            <person name="Andreopoulos B."/>
            <person name="Cheng J.F."/>
            <person name="Woyke T."/>
            <person name="Pelin A."/>
            <person name="Henrissat B."/>
            <person name="Reynolds N.K."/>
            <person name="Benny G.L."/>
            <person name="Smith M.E."/>
            <person name="James T.Y."/>
            <person name="Grigoriev I.V."/>
        </authorList>
    </citation>
    <scope>NUCLEOTIDE SEQUENCE [LARGE SCALE GENOMIC DNA]</scope>
</reference>
<dbReference type="InterPro" id="IPR004839">
    <property type="entry name" value="Aminotransferase_I/II_large"/>
</dbReference>
<dbReference type="EMBL" id="KZ988590">
    <property type="protein sequence ID" value="RKP11897.1"/>
    <property type="molecule type" value="Genomic_DNA"/>
</dbReference>
<evidence type="ECO:0000313" key="10">
    <source>
        <dbReference type="Proteomes" id="UP000267251"/>
    </source>
</evidence>
<dbReference type="PROSITE" id="PS00599">
    <property type="entry name" value="AA_TRANSFER_CLASS_2"/>
    <property type="match status" value="1"/>
</dbReference>
<dbReference type="InterPro" id="IPR015422">
    <property type="entry name" value="PyrdxlP-dep_Trfase_small"/>
</dbReference>
<dbReference type="Pfam" id="PF00155">
    <property type="entry name" value="Aminotran_1_2"/>
    <property type="match status" value="1"/>
</dbReference>
<dbReference type="PANTHER" id="PTHR13693">
    <property type="entry name" value="CLASS II AMINOTRANSFERASE/8-AMINO-7-OXONONANOATE SYNTHASE"/>
    <property type="match status" value="1"/>
</dbReference>
<protein>
    <recommendedName>
        <fullName evidence="3">serine C-palmitoyltransferase</fullName>
        <ecNumber evidence="3">2.3.1.50</ecNumber>
    </recommendedName>
</protein>
<dbReference type="GO" id="GO:0046512">
    <property type="term" value="P:sphingosine biosynthetic process"/>
    <property type="evidence" value="ECO:0007669"/>
    <property type="project" value="TreeGrafter"/>
</dbReference>
<dbReference type="Gene3D" id="3.40.640.10">
    <property type="entry name" value="Type I PLP-dependent aspartate aminotransferase-like (Major domain)"/>
    <property type="match status" value="1"/>
</dbReference>
<dbReference type="OrthoDB" id="65434at2759"/>
<dbReference type="AlphaFoldDB" id="A0A4P9XZP8"/>
<dbReference type="PANTHER" id="PTHR13693:SF3">
    <property type="entry name" value="LD36009P"/>
    <property type="match status" value="1"/>
</dbReference>
<dbReference type="InterPro" id="IPR050087">
    <property type="entry name" value="AON_synthase_class-II"/>
</dbReference>
<evidence type="ECO:0000256" key="2">
    <source>
        <dbReference type="ARBA" id="ARBA00008392"/>
    </source>
</evidence>
<evidence type="ECO:0000256" key="6">
    <source>
        <dbReference type="ARBA" id="ARBA00048528"/>
    </source>
</evidence>
<dbReference type="Proteomes" id="UP000267251">
    <property type="component" value="Unassembled WGS sequence"/>
</dbReference>
<evidence type="ECO:0000256" key="5">
    <source>
        <dbReference type="ARBA" id="ARBA00022898"/>
    </source>
</evidence>
<gene>
    <name evidence="9" type="ORF">BJ684DRAFT_4607</name>
</gene>
<organism evidence="9 10">
    <name type="scientific">Piptocephalis cylindrospora</name>
    <dbReference type="NCBI Taxonomy" id="1907219"/>
    <lineage>
        <taxon>Eukaryota</taxon>
        <taxon>Fungi</taxon>
        <taxon>Fungi incertae sedis</taxon>
        <taxon>Zoopagomycota</taxon>
        <taxon>Zoopagomycotina</taxon>
        <taxon>Zoopagomycetes</taxon>
        <taxon>Zoopagales</taxon>
        <taxon>Piptocephalidaceae</taxon>
        <taxon>Piptocephalis</taxon>
    </lineage>
</organism>
<dbReference type="InterPro" id="IPR015421">
    <property type="entry name" value="PyrdxlP-dep_Trfase_major"/>
</dbReference>
<name>A0A4P9XZP8_9FUNG</name>
<dbReference type="EC" id="2.3.1.50" evidence="3"/>